<reference evidence="1" key="1">
    <citation type="submission" date="2022-05" db="EMBL/GenBank/DDBJ databases">
        <title>Megaplasmid of Vibrio parahaemolyticus.</title>
        <authorList>
            <person name="Strauch E."/>
            <person name="Borowiak M."/>
        </authorList>
    </citation>
    <scope>NUCLEOTIDE SEQUENCE</scope>
    <source>
        <strain evidence="1">16-VB00198</strain>
        <plasmid evidence="1">pVP-16-VB00198-1</plasmid>
    </source>
</reference>
<sequence length="285" mass="31999">MEKLKILLLFIKGFVTSENPKIMNIGDLQMPSTKIIIPGSKALENVSASFIANKVVAEVKNKYGSDFPCTLKELDDFFAPKKPKLERHTSLSFSKKKDKFRDLMCDLFFDIDGYQAFEGIWHKAFNKALSEVEKAINTLPEAMYFSRCDSSETLLLLEDKDLDLSIGKYCFNSSNPLLVDVGNNEYNEGWRELSELEFNLVCSAYVATNIAIDTGTTSCGGSSGFGDMHSDIEYIEKTYGLNFAGNHSNYYSVTSEERSIVIIEAKRPSSIEEVKAEFAKRISLI</sequence>
<evidence type="ECO:0000313" key="1">
    <source>
        <dbReference type="EMBL" id="UYV29819.1"/>
    </source>
</evidence>
<proteinExistence type="predicted"/>
<dbReference type="EMBL" id="CP097357">
    <property type="protein sequence ID" value="UYV29819.1"/>
    <property type="molecule type" value="Genomic_DNA"/>
</dbReference>
<organism evidence="1 2">
    <name type="scientific">Vibrio parahaemolyticus</name>
    <dbReference type="NCBI Taxonomy" id="670"/>
    <lineage>
        <taxon>Bacteria</taxon>
        <taxon>Pseudomonadati</taxon>
        <taxon>Pseudomonadota</taxon>
        <taxon>Gammaproteobacteria</taxon>
        <taxon>Vibrionales</taxon>
        <taxon>Vibrionaceae</taxon>
        <taxon>Vibrio</taxon>
    </lineage>
</organism>
<protein>
    <submittedName>
        <fullName evidence="1">Uncharacterized protein</fullName>
    </submittedName>
</protein>
<gene>
    <name evidence="1" type="ORF">M5598_27955</name>
</gene>
<dbReference type="Proteomes" id="UP001163036">
    <property type="component" value="Plasmid pVP-16-VB00198-1"/>
</dbReference>
<evidence type="ECO:0000313" key="2">
    <source>
        <dbReference type="Proteomes" id="UP001163036"/>
    </source>
</evidence>
<dbReference type="AlphaFoldDB" id="A0AA46UQM3"/>
<dbReference type="RefSeq" id="WP_258667246.1">
    <property type="nucleotide sequence ID" value="NZ_CP062152.1"/>
</dbReference>
<name>A0AA46UQM3_VIBPH</name>
<geneLocation type="plasmid" evidence="1 2">
    <name>pVP-16-VB00198-1</name>
</geneLocation>
<accession>A0AA46UQM3</accession>
<keyword evidence="1" id="KW-0614">Plasmid</keyword>